<sequence>MGPCLRAVQAVHLALQASSGMVLGQTVNLVAVYCHYMDEHVVQKREEQHQDLMVLKEESQELNEMEEKDQCAGSSSQAGAGKHDLVPHIGCDYEEIKDAQKQLPTNPSDSSNTVYATAHLPTNPSDSSNTVYATAQLPTNPSDSSNTVYATAQLPTNPSDSSNTVYATTQLPTIPSVSPNCVYSMVHEATGDS</sequence>
<comment type="caution">
    <text evidence="2">The sequence shown here is derived from an EMBL/GenBank/DDBJ whole genome shotgun (WGS) entry which is preliminary data.</text>
</comment>
<evidence type="ECO:0000256" key="1">
    <source>
        <dbReference type="SAM" id="MobiDB-lite"/>
    </source>
</evidence>
<dbReference type="AlphaFoldDB" id="A0A498L9E4"/>
<dbReference type="STRING" id="84645.A0A498L9E4"/>
<evidence type="ECO:0000313" key="2">
    <source>
        <dbReference type="EMBL" id="RXN03983.1"/>
    </source>
</evidence>
<keyword evidence="3" id="KW-1185">Reference proteome</keyword>
<accession>A0A498L9E4</accession>
<name>A0A498L9E4_LABRO</name>
<dbReference type="Proteomes" id="UP000290572">
    <property type="component" value="Unassembled WGS sequence"/>
</dbReference>
<reference evidence="2 3" key="1">
    <citation type="submission" date="2018-03" db="EMBL/GenBank/DDBJ databases">
        <title>Draft genome sequence of Rohu Carp (Labeo rohita).</title>
        <authorList>
            <person name="Das P."/>
            <person name="Kushwaha B."/>
            <person name="Joshi C.G."/>
            <person name="Kumar D."/>
            <person name="Nagpure N.S."/>
            <person name="Sahoo L."/>
            <person name="Das S.P."/>
            <person name="Bit A."/>
            <person name="Patnaik S."/>
            <person name="Meher P.K."/>
            <person name="Jayasankar P."/>
            <person name="Koringa P.G."/>
            <person name="Patel N.V."/>
            <person name="Hinsu A.T."/>
            <person name="Kumar R."/>
            <person name="Pandey M."/>
            <person name="Agarwal S."/>
            <person name="Srivastava S."/>
            <person name="Singh M."/>
            <person name="Iquebal M.A."/>
            <person name="Jaiswal S."/>
            <person name="Angadi U.B."/>
            <person name="Kumar N."/>
            <person name="Raza M."/>
            <person name="Shah T.M."/>
            <person name="Rai A."/>
            <person name="Jena J.K."/>
        </authorList>
    </citation>
    <scope>NUCLEOTIDE SEQUENCE [LARGE SCALE GENOMIC DNA]</scope>
    <source>
        <strain evidence="2">DASCIFA01</strain>
        <tissue evidence="2">Testis</tissue>
    </source>
</reference>
<proteinExistence type="predicted"/>
<evidence type="ECO:0000313" key="3">
    <source>
        <dbReference type="Proteomes" id="UP000290572"/>
    </source>
</evidence>
<organism evidence="2 3">
    <name type="scientific">Labeo rohita</name>
    <name type="common">Indian major carp</name>
    <name type="synonym">Cyprinus rohita</name>
    <dbReference type="NCBI Taxonomy" id="84645"/>
    <lineage>
        <taxon>Eukaryota</taxon>
        <taxon>Metazoa</taxon>
        <taxon>Chordata</taxon>
        <taxon>Craniata</taxon>
        <taxon>Vertebrata</taxon>
        <taxon>Euteleostomi</taxon>
        <taxon>Actinopterygii</taxon>
        <taxon>Neopterygii</taxon>
        <taxon>Teleostei</taxon>
        <taxon>Ostariophysi</taxon>
        <taxon>Cypriniformes</taxon>
        <taxon>Cyprinidae</taxon>
        <taxon>Labeoninae</taxon>
        <taxon>Labeonini</taxon>
        <taxon>Labeo</taxon>
    </lineage>
</organism>
<feature type="compositionally biased region" description="Polar residues" evidence="1">
    <location>
        <begin position="102"/>
        <end position="129"/>
    </location>
</feature>
<protein>
    <submittedName>
        <fullName evidence="2">CMRF35-like molecule 8</fullName>
    </submittedName>
</protein>
<gene>
    <name evidence="2" type="ORF">ROHU_034307</name>
</gene>
<dbReference type="EMBL" id="QBIY01013466">
    <property type="protein sequence ID" value="RXN03983.1"/>
    <property type="molecule type" value="Genomic_DNA"/>
</dbReference>
<feature type="region of interest" description="Disordered" evidence="1">
    <location>
        <begin position="98"/>
        <end position="129"/>
    </location>
</feature>